<evidence type="ECO:0000313" key="4">
    <source>
        <dbReference type="Proteomes" id="UP000529310"/>
    </source>
</evidence>
<reference evidence="3 4" key="1">
    <citation type="submission" date="2020-08" db="EMBL/GenBank/DDBJ databases">
        <title>Sequencing the genomes of 1000 actinobacteria strains.</title>
        <authorList>
            <person name="Klenk H.-P."/>
        </authorList>
    </citation>
    <scope>NUCLEOTIDE SEQUENCE [LARGE SCALE GENOMIC DNA]</scope>
    <source>
        <strain evidence="3 4">DSM 27099</strain>
    </source>
</reference>
<dbReference type="AlphaFoldDB" id="A0A7W4V3G9"/>
<dbReference type="Gene3D" id="3.40.50.1820">
    <property type="entry name" value="alpha/beta hydrolase"/>
    <property type="match status" value="1"/>
</dbReference>
<dbReference type="EMBL" id="JACHWQ010000003">
    <property type="protein sequence ID" value="MBB2975829.1"/>
    <property type="molecule type" value="Genomic_DNA"/>
</dbReference>
<sequence>MAVPFAAADGLVRVYPADVPTGAGLVWAHGGGFAHGDLDMPEAHAVAETLAAKGTTVISVDYRLVGPGCRYPAPSDDILTAWSWSVANAPALGIDVAKLAIGGASAGANLVTGATLRLLHDGAPVRPALAVLAYPTLLAVQPAPGADLRAALDADPVADRFDPTVVREMYEGFVGGPVDEAPVYVVPGMALPEQVTGFPPTLMINGDVDELRVSGEVFAATLQRAGVSVDVSSEPGTTHGHLNRPAEAAASASLTRIAAALAALPDFLPRTETTKDMS</sequence>
<evidence type="ECO:0000259" key="2">
    <source>
        <dbReference type="Pfam" id="PF07859"/>
    </source>
</evidence>
<evidence type="ECO:0000256" key="1">
    <source>
        <dbReference type="ARBA" id="ARBA00022801"/>
    </source>
</evidence>
<dbReference type="Proteomes" id="UP000529310">
    <property type="component" value="Unassembled WGS sequence"/>
</dbReference>
<dbReference type="InterPro" id="IPR013094">
    <property type="entry name" value="AB_hydrolase_3"/>
</dbReference>
<dbReference type="InterPro" id="IPR029058">
    <property type="entry name" value="AB_hydrolase_fold"/>
</dbReference>
<dbReference type="GO" id="GO:0016787">
    <property type="term" value="F:hydrolase activity"/>
    <property type="evidence" value="ECO:0007669"/>
    <property type="project" value="UniProtKB-KW"/>
</dbReference>
<dbReference type="RefSeq" id="WP_165141144.1">
    <property type="nucleotide sequence ID" value="NZ_CP049255.1"/>
</dbReference>
<organism evidence="3 4">
    <name type="scientific">Microbacterium endophyticum</name>
    <dbReference type="NCBI Taxonomy" id="1526412"/>
    <lineage>
        <taxon>Bacteria</taxon>
        <taxon>Bacillati</taxon>
        <taxon>Actinomycetota</taxon>
        <taxon>Actinomycetes</taxon>
        <taxon>Micrococcales</taxon>
        <taxon>Microbacteriaceae</taxon>
        <taxon>Microbacterium</taxon>
    </lineage>
</organism>
<evidence type="ECO:0000313" key="3">
    <source>
        <dbReference type="EMBL" id="MBB2975829.1"/>
    </source>
</evidence>
<keyword evidence="4" id="KW-1185">Reference proteome</keyword>
<dbReference type="PANTHER" id="PTHR48081">
    <property type="entry name" value="AB HYDROLASE SUPERFAMILY PROTEIN C4A8.06C"/>
    <property type="match status" value="1"/>
</dbReference>
<protein>
    <submittedName>
        <fullName evidence="3">Acetyl esterase/lipase</fullName>
    </submittedName>
</protein>
<gene>
    <name evidence="3" type="ORF">FHX49_001396</name>
</gene>
<keyword evidence="1" id="KW-0378">Hydrolase</keyword>
<dbReference type="Pfam" id="PF07859">
    <property type="entry name" value="Abhydrolase_3"/>
    <property type="match status" value="1"/>
</dbReference>
<dbReference type="InterPro" id="IPR050300">
    <property type="entry name" value="GDXG_lipolytic_enzyme"/>
</dbReference>
<accession>A0A7W4V3G9</accession>
<feature type="domain" description="Alpha/beta hydrolase fold-3" evidence="2">
    <location>
        <begin position="25"/>
        <end position="241"/>
    </location>
</feature>
<name>A0A7W4V3G9_9MICO</name>
<proteinExistence type="predicted"/>
<comment type="caution">
    <text evidence="3">The sequence shown here is derived from an EMBL/GenBank/DDBJ whole genome shotgun (WGS) entry which is preliminary data.</text>
</comment>
<dbReference type="SUPFAM" id="SSF53474">
    <property type="entry name" value="alpha/beta-Hydrolases"/>
    <property type="match status" value="1"/>
</dbReference>